<feature type="compositionally biased region" description="Polar residues" evidence="1">
    <location>
        <begin position="523"/>
        <end position="532"/>
    </location>
</feature>
<feature type="compositionally biased region" description="Polar residues" evidence="1">
    <location>
        <begin position="906"/>
        <end position="915"/>
    </location>
</feature>
<feature type="compositionally biased region" description="Polar residues" evidence="1">
    <location>
        <begin position="737"/>
        <end position="749"/>
    </location>
</feature>
<dbReference type="InterPro" id="IPR011993">
    <property type="entry name" value="PH-like_dom_sf"/>
</dbReference>
<gene>
    <name evidence="3" type="ORF">LTR36_003069</name>
</gene>
<dbReference type="InterPro" id="IPR001849">
    <property type="entry name" value="PH_domain"/>
</dbReference>
<evidence type="ECO:0000259" key="2">
    <source>
        <dbReference type="PROSITE" id="PS50003"/>
    </source>
</evidence>
<evidence type="ECO:0000313" key="3">
    <source>
        <dbReference type="EMBL" id="KAK4550102.1"/>
    </source>
</evidence>
<feature type="region of interest" description="Disordered" evidence="1">
    <location>
        <begin position="844"/>
        <end position="865"/>
    </location>
</feature>
<feature type="compositionally biased region" description="Polar residues" evidence="1">
    <location>
        <begin position="661"/>
        <end position="672"/>
    </location>
</feature>
<name>A0AAV9JWH6_9PEZI</name>
<feature type="compositionally biased region" description="Low complexity" evidence="1">
    <location>
        <begin position="1374"/>
        <end position="1383"/>
    </location>
</feature>
<comment type="caution">
    <text evidence="3">The sequence shown here is derived from an EMBL/GenBank/DDBJ whole genome shotgun (WGS) entry which is preliminary data.</text>
</comment>
<feature type="compositionally biased region" description="Basic and acidic residues" evidence="1">
    <location>
        <begin position="992"/>
        <end position="1002"/>
    </location>
</feature>
<feature type="compositionally biased region" description="Polar residues" evidence="1">
    <location>
        <begin position="948"/>
        <end position="960"/>
    </location>
</feature>
<feature type="compositionally biased region" description="Polar residues" evidence="1">
    <location>
        <begin position="579"/>
        <end position="588"/>
    </location>
</feature>
<protein>
    <recommendedName>
        <fullName evidence="2">PH domain-containing protein</fullName>
    </recommendedName>
</protein>
<dbReference type="EMBL" id="JAVFHQ010000002">
    <property type="protein sequence ID" value="KAK4550102.1"/>
    <property type="molecule type" value="Genomic_DNA"/>
</dbReference>
<organism evidence="3 4">
    <name type="scientific">Oleoguttula mirabilis</name>
    <dbReference type="NCBI Taxonomy" id="1507867"/>
    <lineage>
        <taxon>Eukaryota</taxon>
        <taxon>Fungi</taxon>
        <taxon>Dikarya</taxon>
        <taxon>Ascomycota</taxon>
        <taxon>Pezizomycotina</taxon>
        <taxon>Dothideomycetes</taxon>
        <taxon>Dothideomycetidae</taxon>
        <taxon>Mycosphaerellales</taxon>
        <taxon>Teratosphaeriaceae</taxon>
        <taxon>Oleoguttula</taxon>
    </lineage>
</organism>
<dbReference type="FunFam" id="2.30.29.30:FF:000203">
    <property type="entry name" value="PH domain-containing protein"/>
    <property type="match status" value="1"/>
</dbReference>
<feature type="region of interest" description="Disordered" evidence="1">
    <location>
        <begin position="693"/>
        <end position="777"/>
    </location>
</feature>
<feature type="compositionally biased region" description="Polar residues" evidence="1">
    <location>
        <begin position="883"/>
        <end position="900"/>
    </location>
</feature>
<proteinExistence type="predicted"/>
<sequence length="1383" mass="151282">MSQWGAPPRSPTSEVPPSPTTAKPPLSENTPPSAASRKKLDLDTLTPQASAQKLDQFAQKSPRSPSTTPSRARGDSRATRPNSMVQTYQPPQVEVANDTPPELQPIFSFLNSHSNKLYQEGYFLKLHDLDSRGKPSLDRSWNECFAQLVGTVLSLWDAAALDAAGEDGEVVPTFVNLSDAVIKMIESLPMNGAQGNSLQHVLSISTAANNRYLLHFNSLNSLTQWTAGIRLAMFEHSTLQEAYTGSLIAGKGRMLNNIKAIMERSKFAHEDWARVRFGAGTPWRRCWCVIAPPDEKEYQKAQKTLKKTSAYERVKVPKGEIKFYDTRKITKKTRPIATVTDTYAAYAIYPQSKPLIDQSTLVKLEGLVTVHAEPEATTEGFVFVMPEVHPAVSGFEMMLRWMFPVFDTFGLYGRPNRLIADTLDQRGLMFAMPRDRRYGYLDILDVSALIHTDGSQVWSERQWRRELKKLTATRMTTQMEDSPRSSRQISQRRNTTTSRTFSPSARASTMAMGGIRFDDGVSAHSTPGSRSASPVPLAGADNGRLSMAKRTDSAPPGVNMSPHKRSVSDAQGYRKYISETPSRLSYETSRPVGSDAPPPPPRHGGALGAARPYGPGSLERIQSGAEVPTISSTFNDVQTQMAASPSLMPPAPVVSPPAFTHNANSRPANQPYQAPELRRAHSNVDAATLYQMQDAARQRDETPEEEDAEWSGEMQHRQQNDVNTNTLAPRSLGASADRSQGVLNGNATPKQRDPRQRLSTIAGSPYVGSDSDVGHFRSPEQAYASPQILGAADIRPEDTLQRLQDDDETPPVPLHASRSIARKPVPKKLEVSDLAIRSEPLAGERMQQAAEEPTSPDSPVSHGSWTGALIDQDALERILNSPGDRNNTMQSEKSFASSATPDYASTAPSVHSAKQSIERPRAGKLKTVGDPDYLAVDSQAGGSGKFDTYNQERMAQSSVMPNIDFGPTYAYKPNGRPGTSGTITPGMGGDNSRSRSADRLRESSGGPNRISPAETNRHSYFGGQTTPSPGAITPTIAGAVDSGVPGDRRSVAWQPASSSPVTTPGIRQSLTPEQWVQHRASVAAQPQQAPPRRPIPLHAHQRTASGNSVNQLRKSMTKTPPPLSRTPSGDWTQYAPQQRTPPSRPQSRGANTYFGLPAQPSRSHSRGASAQLNQHSPGRTLLNAQPTNLSAREQMHVARATGTPLISYTTSADQKQKEQHQPGLYGALAAREREREDLKKSHGRDSMNNAMIQQAISQRQQQQMGADAQAQAQYQMQMQQYAAQQAQAQHLQQMQYQSMLMAQNQTPPNYGLQQQGPDPQTRGSWQQQYPGAQQGYSVSSPGPQVTPAGRPNSVVLPGSWEEQQAAMMNGTSGQQWQQQQRRV</sequence>
<feature type="compositionally biased region" description="Low complexity" evidence="1">
    <location>
        <begin position="485"/>
        <end position="504"/>
    </location>
</feature>
<dbReference type="Gene3D" id="2.30.29.30">
    <property type="entry name" value="Pleckstrin-homology domain (PH domain)/Phosphotyrosine-binding domain (PTB)"/>
    <property type="match status" value="1"/>
</dbReference>
<dbReference type="SUPFAM" id="SSF50729">
    <property type="entry name" value="PH domain-like"/>
    <property type="match status" value="1"/>
</dbReference>
<feature type="region of interest" description="Disordered" evidence="1">
    <location>
        <begin position="474"/>
        <end position="620"/>
    </location>
</feature>
<dbReference type="PROSITE" id="PS50003">
    <property type="entry name" value="PH_DOMAIN"/>
    <property type="match status" value="1"/>
</dbReference>
<dbReference type="InterPro" id="IPR058155">
    <property type="entry name" value="Skg3/CAF120-like_PH"/>
</dbReference>
<feature type="region of interest" description="Disordered" evidence="1">
    <location>
        <begin position="641"/>
        <end position="680"/>
    </location>
</feature>
<accession>A0AAV9JWH6</accession>
<feature type="region of interest" description="Disordered" evidence="1">
    <location>
        <begin position="1305"/>
        <end position="1383"/>
    </location>
</feature>
<feature type="compositionally biased region" description="Pro residues" evidence="1">
    <location>
        <begin position="8"/>
        <end position="19"/>
    </location>
</feature>
<dbReference type="Proteomes" id="UP001324427">
    <property type="component" value="Unassembled WGS sequence"/>
</dbReference>
<feature type="compositionally biased region" description="Polar residues" evidence="1">
    <location>
        <begin position="1305"/>
        <end position="1343"/>
    </location>
</feature>
<feature type="compositionally biased region" description="Low complexity" evidence="1">
    <location>
        <begin position="61"/>
        <end position="71"/>
    </location>
</feature>
<feature type="compositionally biased region" description="Polar residues" evidence="1">
    <location>
        <begin position="1160"/>
        <end position="1183"/>
    </location>
</feature>
<feature type="region of interest" description="Disordered" evidence="1">
    <location>
        <begin position="1"/>
        <end position="95"/>
    </location>
</feature>
<feature type="compositionally biased region" description="Polar residues" evidence="1">
    <location>
        <begin position="1102"/>
        <end position="1118"/>
    </location>
</feature>
<feature type="compositionally biased region" description="Polar residues" evidence="1">
    <location>
        <begin position="855"/>
        <end position="864"/>
    </location>
</feature>
<dbReference type="Pfam" id="PF25381">
    <property type="entry name" value="PH_26"/>
    <property type="match status" value="1"/>
</dbReference>
<feature type="compositionally biased region" description="Polar residues" evidence="1">
    <location>
        <begin position="1125"/>
        <end position="1135"/>
    </location>
</feature>
<evidence type="ECO:0000313" key="4">
    <source>
        <dbReference type="Proteomes" id="UP001324427"/>
    </source>
</evidence>
<dbReference type="SMART" id="SM00233">
    <property type="entry name" value="PH"/>
    <property type="match status" value="1"/>
</dbReference>
<feature type="domain" description="PH" evidence="2">
    <location>
        <begin position="116"/>
        <end position="234"/>
    </location>
</feature>
<reference evidence="3 4" key="1">
    <citation type="submission" date="2021-11" db="EMBL/GenBank/DDBJ databases">
        <title>Black yeast isolated from Biological Soil Crust.</title>
        <authorList>
            <person name="Kurbessoian T."/>
        </authorList>
    </citation>
    <scope>NUCLEOTIDE SEQUENCE [LARGE SCALE GENOMIC DNA]</scope>
    <source>
        <strain evidence="3 4">CCFEE 5522</strain>
    </source>
</reference>
<feature type="compositionally biased region" description="Polar residues" evidence="1">
    <location>
        <begin position="79"/>
        <end position="90"/>
    </location>
</feature>
<feature type="region of interest" description="Disordered" evidence="1">
    <location>
        <begin position="803"/>
        <end position="826"/>
    </location>
</feature>
<feature type="compositionally biased region" description="Polar residues" evidence="1">
    <location>
        <begin position="1055"/>
        <end position="1074"/>
    </location>
</feature>
<keyword evidence="4" id="KW-1185">Reference proteome</keyword>
<feature type="region of interest" description="Disordered" evidence="1">
    <location>
        <begin position="879"/>
        <end position="1183"/>
    </location>
</feature>
<evidence type="ECO:0000256" key="1">
    <source>
        <dbReference type="SAM" id="MobiDB-lite"/>
    </source>
</evidence>
<feature type="compositionally biased region" description="Low complexity" evidence="1">
    <location>
        <begin position="1136"/>
        <end position="1148"/>
    </location>
</feature>